<feature type="domain" description="tRNA-queuosine alpha-mannosyltransferase N-terminal" evidence="7">
    <location>
        <begin position="3"/>
        <end position="166"/>
    </location>
</feature>
<evidence type="ECO:0000256" key="2">
    <source>
        <dbReference type="ARBA" id="ARBA00022676"/>
    </source>
</evidence>
<evidence type="ECO:0000256" key="3">
    <source>
        <dbReference type="ARBA" id="ARBA00022679"/>
    </source>
</evidence>
<reference evidence="8 9" key="1">
    <citation type="submission" date="2022-11" db="EMBL/GenBank/DDBJ databases">
        <title>Desulfobotulus tamanensis H1 sp. nov. - anaerobic, alkaliphilic, sulphate reducing bacterium isolated from terrestrial mud volcano.</title>
        <authorList>
            <person name="Frolova A."/>
            <person name="Merkel A.Y."/>
            <person name="Slobodkin A.I."/>
        </authorList>
    </citation>
    <scope>NUCLEOTIDE SEQUENCE [LARGE SCALE GENOMIC DNA]</scope>
    <source>
        <strain evidence="8 9">H1</strain>
    </source>
</reference>
<evidence type="ECO:0000313" key="8">
    <source>
        <dbReference type="EMBL" id="MCW7754361.1"/>
    </source>
</evidence>
<sequence>MRFLMLEAYYGGSHKAFMDGLCRHLPHTTEIKTLPARHWKWRMRSAALLFIKETERMEAYDGIVATNMMSVADFKALAGPMCPPVLLYFHENQFDYPPSPRSHVDYQPAMTDLTSAMAADVVAFNSASHSHRFFQSADAFFRRFPKPDLLWVLDTIREKSVVLYPGCDFTGLTPAGDKSYALPRCIVWNHRWEHDKNPSDFFFALEEVRKKNVNFKLMLLGARHARVPDSFSRAMETFREHIICSDYPEDKTDYFRFLSRAHICISTAWQENFGIAVAEAMAAGCLPLLPSRLSYPELLPPEFHSSCLYKDTSGLISQLEWFASCPEEEFRKYQDLRSWVLRFDWKERIVPFNKALEDMVHAKKGTLGSGR</sequence>
<comment type="similarity">
    <text evidence="1">Belongs to the glycosyltransferase group 1 family. Glycosyltransferase 4 subfamily.</text>
</comment>
<evidence type="ECO:0000313" key="9">
    <source>
        <dbReference type="Proteomes" id="UP001209681"/>
    </source>
</evidence>
<dbReference type="EC" id="2.4.1.110" evidence="4"/>
<dbReference type="EMBL" id="JAPFPW010000011">
    <property type="protein sequence ID" value="MCW7754361.1"/>
    <property type="molecule type" value="Genomic_DNA"/>
</dbReference>
<accession>A0ABT3NA68</accession>
<dbReference type="Gene3D" id="3.40.50.2000">
    <property type="entry name" value="Glycogen Phosphorylase B"/>
    <property type="match status" value="1"/>
</dbReference>
<comment type="catalytic activity">
    <reaction evidence="6">
        <text>queuosine(34) in tRNA(Asp) + GDP-alpha-D-mannose = O-4''-alpha-D-mannosylqueuosine(34) in tRNA(Asp) + GDP + H(+)</text>
        <dbReference type="Rhea" id="RHEA:12885"/>
        <dbReference type="Rhea" id="RHEA-COMP:18572"/>
        <dbReference type="Rhea" id="RHEA-COMP:18581"/>
        <dbReference type="ChEBI" id="CHEBI:15378"/>
        <dbReference type="ChEBI" id="CHEBI:57527"/>
        <dbReference type="ChEBI" id="CHEBI:58189"/>
        <dbReference type="ChEBI" id="CHEBI:194431"/>
        <dbReference type="ChEBI" id="CHEBI:194442"/>
        <dbReference type="EC" id="2.4.1.110"/>
    </reaction>
    <physiologicalReaction direction="left-to-right" evidence="6">
        <dbReference type="Rhea" id="RHEA:12886"/>
    </physiologicalReaction>
</comment>
<proteinExistence type="inferred from homology"/>
<evidence type="ECO:0000256" key="5">
    <source>
        <dbReference type="ARBA" id="ARBA00044539"/>
    </source>
</evidence>
<keyword evidence="3" id="KW-0808">Transferase</keyword>
<dbReference type="Pfam" id="PF12038">
    <property type="entry name" value="QTMAN_N"/>
    <property type="match status" value="1"/>
</dbReference>
<protein>
    <recommendedName>
        <fullName evidence="5">tRNA-queuosine alpha-mannosyltransferase</fullName>
        <ecNumber evidence="4">2.4.1.110</ecNumber>
    </recommendedName>
</protein>
<dbReference type="Proteomes" id="UP001209681">
    <property type="component" value="Unassembled WGS sequence"/>
</dbReference>
<dbReference type="PANTHER" id="PTHR13615:SF3">
    <property type="entry name" value="GLYCOSYLTRANSFERASE-LIKE DOMAIN-CONTAINING PROTEIN 1"/>
    <property type="match status" value="1"/>
</dbReference>
<dbReference type="InterPro" id="IPR051862">
    <property type="entry name" value="GT-like_domain_containing_1"/>
</dbReference>
<comment type="caution">
    <text evidence="8">The sequence shown here is derived from an EMBL/GenBank/DDBJ whole genome shotgun (WGS) entry which is preliminary data.</text>
</comment>
<gene>
    <name evidence="8" type="ORF">OOT00_10220</name>
</gene>
<dbReference type="Pfam" id="PF20706">
    <property type="entry name" value="GT4-conflict"/>
    <property type="match status" value="1"/>
</dbReference>
<keyword evidence="2" id="KW-0328">Glycosyltransferase</keyword>
<dbReference type="SUPFAM" id="SSF53756">
    <property type="entry name" value="UDP-Glycosyltransferase/glycogen phosphorylase"/>
    <property type="match status" value="1"/>
</dbReference>
<evidence type="ECO:0000259" key="7">
    <source>
        <dbReference type="Pfam" id="PF12038"/>
    </source>
</evidence>
<dbReference type="PANTHER" id="PTHR13615">
    <property type="entry name" value="GLYCOSYLTRANSFERASE-LIKE 1"/>
    <property type="match status" value="1"/>
</dbReference>
<evidence type="ECO:0000256" key="4">
    <source>
        <dbReference type="ARBA" id="ARBA00044517"/>
    </source>
</evidence>
<keyword evidence="9" id="KW-1185">Reference proteome</keyword>
<organism evidence="8 9">
    <name type="scientific">Desulfobotulus pelophilus</name>
    <dbReference type="NCBI Taxonomy" id="2823377"/>
    <lineage>
        <taxon>Bacteria</taxon>
        <taxon>Pseudomonadati</taxon>
        <taxon>Thermodesulfobacteriota</taxon>
        <taxon>Desulfobacteria</taxon>
        <taxon>Desulfobacterales</taxon>
        <taxon>Desulfobacteraceae</taxon>
        <taxon>Desulfobotulus</taxon>
    </lineage>
</organism>
<name>A0ABT3NA68_9BACT</name>
<dbReference type="RefSeq" id="WP_265425281.1">
    <property type="nucleotide sequence ID" value="NZ_JAPFPW010000011.1"/>
</dbReference>
<dbReference type="InterPro" id="IPR022701">
    <property type="entry name" value="QTMAN_N"/>
</dbReference>
<evidence type="ECO:0000256" key="6">
    <source>
        <dbReference type="ARBA" id="ARBA00048439"/>
    </source>
</evidence>
<evidence type="ECO:0000256" key="1">
    <source>
        <dbReference type="ARBA" id="ARBA00009481"/>
    </source>
</evidence>